<proteinExistence type="predicted"/>
<name>A0ABZ1UGL0_9BURK</name>
<evidence type="ECO:0000313" key="4">
    <source>
        <dbReference type="Proteomes" id="UP000321323"/>
    </source>
</evidence>
<dbReference type="Pfam" id="PF07589">
    <property type="entry name" value="PEP-CTERM"/>
    <property type="match status" value="1"/>
</dbReference>
<dbReference type="InterPro" id="IPR013424">
    <property type="entry name" value="Ice-binding_C"/>
</dbReference>
<evidence type="ECO:0000259" key="2">
    <source>
        <dbReference type="Pfam" id="PF07589"/>
    </source>
</evidence>
<feature type="signal peptide" evidence="1">
    <location>
        <begin position="1"/>
        <end position="21"/>
    </location>
</feature>
<organism evidence="3 4">
    <name type="scientific">[Empedobacter] haloabium</name>
    <dbReference type="NCBI Taxonomy" id="592317"/>
    <lineage>
        <taxon>Bacteria</taxon>
        <taxon>Pseudomonadati</taxon>
        <taxon>Pseudomonadota</taxon>
        <taxon>Betaproteobacteria</taxon>
        <taxon>Burkholderiales</taxon>
        <taxon>Oxalobacteraceae</taxon>
        <taxon>Telluria group</taxon>
        <taxon>Telluria group incertae sedis</taxon>
    </lineage>
</organism>
<feature type="chain" id="PRO_5045388424" evidence="1">
    <location>
        <begin position="22"/>
        <end position="255"/>
    </location>
</feature>
<evidence type="ECO:0000256" key="1">
    <source>
        <dbReference type="SAM" id="SignalP"/>
    </source>
</evidence>
<dbReference type="EMBL" id="CP136508">
    <property type="protein sequence ID" value="WUR11840.1"/>
    <property type="molecule type" value="Genomic_DNA"/>
</dbReference>
<dbReference type="Proteomes" id="UP000321323">
    <property type="component" value="Chromosome"/>
</dbReference>
<protein>
    <submittedName>
        <fullName evidence="3">PEP-CTERM sorting domain-containing protein</fullName>
    </submittedName>
</protein>
<reference evidence="3 4" key="1">
    <citation type="journal article" date="2019" name="Int. J. Syst. Evol. Microbiol.">
        <title>The Draft Whole-Genome Sequence of the Antibiotic Producer Empedobacter haloabium ATCC 31962 Provides Indications for Its Taxonomic Reclassification.</title>
        <authorList>
            <person name="Miess H."/>
            <person name="Arlt P."/>
            <person name="Apel A.K."/>
            <person name="Weber T."/>
            <person name="Nieselt K."/>
            <person name="Hanssen F."/>
            <person name="Czemmel S."/>
            <person name="Nahnsen S."/>
            <person name="Gross H."/>
        </authorList>
    </citation>
    <scope>NUCLEOTIDE SEQUENCE [LARGE SCALE GENOMIC DNA]</scope>
    <source>
        <strain evidence="3 4">ATCC 31962</strain>
    </source>
</reference>
<evidence type="ECO:0000313" key="3">
    <source>
        <dbReference type="EMBL" id="WUR11840.1"/>
    </source>
</evidence>
<keyword evidence="1" id="KW-0732">Signal</keyword>
<feature type="domain" description="Ice-binding protein C-terminal" evidence="2">
    <location>
        <begin position="229"/>
        <end position="251"/>
    </location>
</feature>
<keyword evidence="4" id="KW-1185">Reference proteome</keyword>
<dbReference type="NCBIfam" id="TIGR02595">
    <property type="entry name" value="PEP_CTERM"/>
    <property type="match status" value="1"/>
</dbReference>
<accession>A0ABZ1UGL0</accession>
<gene>
    <name evidence="3" type="ORF">E7V67_019340</name>
</gene>
<sequence>MKTIINAAFLASLALTGSVFAAGQASASAASISNVSFTVFDLTPTDAIQAGYTVQSVASEFFLEMDDGRSPYVQWLFGPLDAPSSQELAGVGAVATAALDGNIGGLAGNANTTAGQTYASSYLSQSARITLAPYTGFVVTGNTALSAHLGKSDDRWNVRVQASISDDYFSNYDQSLYEREAHYYSWEAATPNIELTEQFSVSYVNNSAQARTITLGFTNSASYNNATLVPEPTSWAMLGVGLLAIGTRARRRHSC</sequence>